<gene>
    <name evidence="1" type="ORF">OSTQU699_LOCUS2379</name>
</gene>
<dbReference type="AlphaFoldDB" id="A0A8S1IQG4"/>
<accession>A0A8S1IQG4</accession>
<keyword evidence="2" id="KW-1185">Reference proteome</keyword>
<dbReference type="Proteomes" id="UP000708148">
    <property type="component" value="Unassembled WGS sequence"/>
</dbReference>
<comment type="caution">
    <text evidence="1">The sequence shown here is derived from an EMBL/GenBank/DDBJ whole genome shotgun (WGS) entry which is preliminary data.</text>
</comment>
<proteinExistence type="predicted"/>
<evidence type="ECO:0000313" key="1">
    <source>
        <dbReference type="EMBL" id="CAD7697018.1"/>
    </source>
</evidence>
<name>A0A8S1IQG4_9CHLO</name>
<dbReference type="EMBL" id="CAJHUC010000591">
    <property type="protein sequence ID" value="CAD7697018.1"/>
    <property type="molecule type" value="Genomic_DNA"/>
</dbReference>
<protein>
    <submittedName>
        <fullName evidence="1">Uncharacterized protein</fullName>
    </submittedName>
</protein>
<evidence type="ECO:0000313" key="2">
    <source>
        <dbReference type="Proteomes" id="UP000708148"/>
    </source>
</evidence>
<organism evidence="1 2">
    <name type="scientific">Ostreobium quekettii</name>
    <dbReference type="NCBI Taxonomy" id="121088"/>
    <lineage>
        <taxon>Eukaryota</taxon>
        <taxon>Viridiplantae</taxon>
        <taxon>Chlorophyta</taxon>
        <taxon>core chlorophytes</taxon>
        <taxon>Ulvophyceae</taxon>
        <taxon>TCBD clade</taxon>
        <taxon>Bryopsidales</taxon>
        <taxon>Ostreobineae</taxon>
        <taxon>Ostreobiaceae</taxon>
        <taxon>Ostreobium</taxon>
    </lineage>
</organism>
<sequence>MKDADGLVVAGRLDTSNPFARRGPIGTIGVLDASCGREELSVCRVGVVALKAPGRLAAPSVGPWRAVALAAGGMSCCGQRSRGCTGSRWEALDPLSAPWTSKVEPLSCICLFTRQTQETGGQTEQGS</sequence>
<reference evidence="1" key="1">
    <citation type="submission" date="2020-12" db="EMBL/GenBank/DDBJ databases">
        <authorList>
            <person name="Iha C."/>
        </authorList>
    </citation>
    <scope>NUCLEOTIDE SEQUENCE</scope>
</reference>